<proteinExistence type="predicted"/>
<dbReference type="Pfam" id="PF00486">
    <property type="entry name" value="Trans_reg_C"/>
    <property type="match status" value="1"/>
</dbReference>
<reference evidence="5 6" key="1">
    <citation type="submission" date="2018-12" db="EMBL/GenBank/DDBJ databases">
        <authorList>
            <consortium name="Pathogen Informatics"/>
        </authorList>
    </citation>
    <scope>NUCLEOTIDE SEQUENCE [LARGE SCALE GENOMIC DNA]</scope>
    <source>
        <strain evidence="5 6">NCTC13071</strain>
    </source>
</reference>
<feature type="domain" description="OmpR/PhoB-type" evidence="4">
    <location>
        <begin position="145"/>
        <end position="242"/>
    </location>
</feature>
<gene>
    <name evidence="5" type="ORF">NCTC13071_00219</name>
</gene>
<dbReference type="EMBL" id="LR134384">
    <property type="protein sequence ID" value="VEH14251.1"/>
    <property type="molecule type" value="Genomic_DNA"/>
</dbReference>
<keyword evidence="3" id="KW-1133">Transmembrane helix</keyword>
<dbReference type="GO" id="GO:0003677">
    <property type="term" value="F:DNA binding"/>
    <property type="evidence" value="ECO:0007669"/>
    <property type="project" value="UniProtKB-UniRule"/>
</dbReference>
<dbReference type="PROSITE" id="PS51755">
    <property type="entry name" value="OMPR_PHOB"/>
    <property type="match status" value="1"/>
</dbReference>
<dbReference type="InterPro" id="IPR036388">
    <property type="entry name" value="WH-like_DNA-bd_sf"/>
</dbReference>
<evidence type="ECO:0000256" key="2">
    <source>
        <dbReference type="PROSITE-ProRule" id="PRU01091"/>
    </source>
</evidence>
<accession>A0A3S4T3Y0</accession>
<dbReference type="InterPro" id="IPR001867">
    <property type="entry name" value="OmpR/PhoB-type_DNA-bd"/>
</dbReference>
<organism evidence="5 6">
    <name type="scientific">Segatella oris</name>
    <dbReference type="NCBI Taxonomy" id="28135"/>
    <lineage>
        <taxon>Bacteria</taxon>
        <taxon>Pseudomonadati</taxon>
        <taxon>Bacteroidota</taxon>
        <taxon>Bacteroidia</taxon>
        <taxon>Bacteroidales</taxon>
        <taxon>Prevotellaceae</taxon>
        <taxon>Segatella</taxon>
    </lineage>
</organism>
<dbReference type="Proteomes" id="UP000274578">
    <property type="component" value="Chromosome 1"/>
</dbReference>
<feature type="DNA-binding region" description="OmpR/PhoB-type" evidence="2">
    <location>
        <begin position="145"/>
        <end position="242"/>
    </location>
</feature>
<keyword evidence="3" id="KW-0472">Membrane</keyword>
<feature type="transmembrane region" description="Helical" evidence="3">
    <location>
        <begin position="121"/>
        <end position="140"/>
    </location>
</feature>
<dbReference type="Gene3D" id="1.10.10.10">
    <property type="entry name" value="Winged helix-like DNA-binding domain superfamily/Winged helix DNA-binding domain"/>
    <property type="match status" value="1"/>
</dbReference>
<evidence type="ECO:0000259" key="4">
    <source>
        <dbReference type="PROSITE" id="PS51755"/>
    </source>
</evidence>
<dbReference type="AlphaFoldDB" id="A0A3S4T3Y0"/>
<dbReference type="GO" id="GO:0000160">
    <property type="term" value="P:phosphorelay signal transduction system"/>
    <property type="evidence" value="ECO:0007669"/>
    <property type="project" value="InterPro"/>
</dbReference>
<dbReference type="KEGG" id="poc:NCTC13071_00219"/>
<dbReference type="GO" id="GO:0006355">
    <property type="term" value="P:regulation of DNA-templated transcription"/>
    <property type="evidence" value="ECO:0007669"/>
    <property type="project" value="InterPro"/>
</dbReference>
<protein>
    <submittedName>
        <fullName evidence="5">Transcriptional regulatory protein, C terminal</fullName>
    </submittedName>
</protein>
<dbReference type="RefSeq" id="WP_018919387.1">
    <property type="nucleotide sequence ID" value="NZ_LR134384.1"/>
</dbReference>
<dbReference type="SUPFAM" id="SSF46894">
    <property type="entry name" value="C-terminal effector domain of the bipartite response regulators"/>
    <property type="match status" value="1"/>
</dbReference>
<sequence length="244" mass="28236">MKAYHSLVVFMFIVACAALSSMHSYRSAEREMVADMSQALMQTLAEKSEMTITPDTILTYRSHLRIMALREKSIVYYAMNGDEGMLSTRPMRWKNQHSTADFQAFAHCSVASVLAFSDQRLPLSFSAMALLWAIFSIGYFKRHRKGMIVFGHLMFSEAENRFYTLKHQSVKLTPMQHVLLLMFFRSPHHQLSKQDICDALWPKKPDANDTLYTLIKRIKPVLEAEGRLKITSERGRDYRLEVIE</sequence>
<dbReference type="SMART" id="SM00862">
    <property type="entry name" value="Trans_reg_C"/>
    <property type="match status" value="1"/>
</dbReference>
<name>A0A3S4T3Y0_9BACT</name>
<evidence type="ECO:0000256" key="1">
    <source>
        <dbReference type="ARBA" id="ARBA00023125"/>
    </source>
</evidence>
<keyword evidence="3" id="KW-0812">Transmembrane</keyword>
<dbReference type="GeneID" id="85011142"/>
<keyword evidence="1 2" id="KW-0238">DNA-binding</keyword>
<evidence type="ECO:0000313" key="6">
    <source>
        <dbReference type="Proteomes" id="UP000274578"/>
    </source>
</evidence>
<evidence type="ECO:0000313" key="5">
    <source>
        <dbReference type="EMBL" id="VEH14251.1"/>
    </source>
</evidence>
<evidence type="ECO:0000256" key="3">
    <source>
        <dbReference type="SAM" id="Phobius"/>
    </source>
</evidence>
<dbReference type="InterPro" id="IPR016032">
    <property type="entry name" value="Sig_transdc_resp-reg_C-effctor"/>
</dbReference>
<dbReference type="PROSITE" id="PS51257">
    <property type="entry name" value="PROKAR_LIPOPROTEIN"/>
    <property type="match status" value="1"/>
</dbReference>